<gene>
    <name evidence="2" type="ORF">BN980_GECA15s02903g</name>
</gene>
<accession>A0A0J9XHX7</accession>
<keyword evidence="3" id="KW-1185">Reference proteome</keyword>
<sequence>MAPLKTAILGANGRISRILIQMLLANYKDRYTPIAVIRNPAQVDFFSELGVETRLADLTGSEGPIVDALTGVDVVVLTAGTSNGVAPGPELLDHQGTRKVLAAMHATGVKRLVVIGGIKTDEYELIGRYFLKDYYIARKKADDLIRAAKGIEYTLLRPGSLSNAPATGKVLGVENESDLSLDVVMSQSITREDVAQAIIESLESPNSIGKVIPLLNGEDKSLPDFISNFAA</sequence>
<dbReference type="OrthoDB" id="10254604at2759"/>
<reference evidence="2" key="1">
    <citation type="submission" date="2014-03" db="EMBL/GenBank/DDBJ databases">
        <authorList>
            <person name="Casaregola S."/>
        </authorList>
    </citation>
    <scope>NUCLEOTIDE SEQUENCE [LARGE SCALE GENOMIC DNA]</scope>
    <source>
        <strain evidence="2">CLIB 918</strain>
    </source>
</reference>
<dbReference type="Gene3D" id="3.40.50.720">
    <property type="entry name" value="NAD(P)-binding Rossmann-like Domain"/>
    <property type="match status" value="1"/>
</dbReference>
<dbReference type="Proteomes" id="UP000242525">
    <property type="component" value="Unassembled WGS sequence"/>
</dbReference>
<protein>
    <recommendedName>
        <fullName evidence="1">NAD(P)-binding domain-containing protein</fullName>
    </recommendedName>
</protein>
<organism evidence="2 3">
    <name type="scientific">Geotrichum candidum</name>
    <name type="common">Oospora lactis</name>
    <name type="synonym">Dipodascus geotrichum</name>
    <dbReference type="NCBI Taxonomy" id="1173061"/>
    <lineage>
        <taxon>Eukaryota</taxon>
        <taxon>Fungi</taxon>
        <taxon>Dikarya</taxon>
        <taxon>Ascomycota</taxon>
        <taxon>Saccharomycotina</taxon>
        <taxon>Dipodascomycetes</taxon>
        <taxon>Dipodascales</taxon>
        <taxon>Dipodascaceae</taxon>
        <taxon>Geotrichum</taxon>
    </lineage>
</organism>
<dbReference type="PANTHER" id="PTHR15020:SF50">
    <property type="entry name" value="UPF0659 PROTEIN YMR090W"/>
    <property type="match status" value="1"/>
</dbReference>
<dbReference type="InterPro" id="IPR036291">
    <property type="entry name" value="NAD(P)-bd_dom_sf"/>
</dbReference>
<proteinExistence type="predicted"/>
<dbReference type="PANTHER" id="PTHR15020">
    <property type="entry name" value="FLAVIN REDUCTASE-RELATED"/>
    <property type="match status" value="1"/>
</dbReference>
<dbReference type="SUPFAM" id="SSF51735">
    <property type="entry name" value="NAD(P)-binding Rossmann-fold domains"/>
    <property type="match status" value="1"/>
</dbReference>
<evidence type="ECO:0000313" key="2">
    <source>
        <dbReference type="EMBL" id="CDO56553.1"/>
    </source>
</evidence>
<evidence type="ECO:0000259" key="1">
    <source>
        <dbReference type="Pfam" id="PF13460"/>
    </source>
</evidence>
<dbReference type="STRING" id="1173061.A0A0J9XHX7"/>
<dbReference type="InterPro" id="IPR016040">
    <property type="entry name" value="NAD(P)-bd_dom"/>
</dbReference>
<dbReference type="Pfam" id="PF13460">
    <property type="entry name" value="NAD_binding_10"/>
    <property type="match status" value="1"/>
</dbReference>
<name>A0A0J9XHX7_GEOCN</name>
<comment type="caution">
    <text evidence="2">The sequence shown here is derived from an EMBL/GenBank/DDBJ whole genome shotgun (WGS) entry which is preliminary data.</text>
</comment>
<dbReference type="AlphaFoldDB" id="A0A0J9XHX7"/>
<dbReference type="EMBL" id="CCBN010000015">
    <property type="protein sequence ID" value="CDO56553.1"/>
    <property type="molecule type" value="Genomic_DNA"/>
</dbReference>
<feature type="domain" description="NAD(P)-binding" evidence="1">
    <location>
        <begin position="10"/>
        <end position="205"/>
    </location>
</feature>
<evidence type="ECO:0000313" key="3">
    <source>
        <dbReference type="Proteomes" id="UP000242525"/>
    </source>
</evidence>